<feature type="domain" description="Helicase ATP-binding" evidence="5">
    <location>
        <begin position="105"/>
        <end position="285"/>
    </location>
</feature>
<reference evidence="7 8" key="1">
    <citation type="journal article" date="2019" name="Science, e1252229">
        <title>Invertible promoters mediate bacterial phase variation, antibiotic resistance, and host adaptation in the gut.</title>
        <authorList>
            <person name="Jiang X."/>
            <person name="Hall A.B."/>
            <person name="Arthur T.D."/>
            <person name="Plichta D.R."/>
            <person name="Covington C.T."/>
            <person name="Poyet M."/>
            <person name="Crothers J."/>
            <person name="Moses P.L."/>
            <person name="Tolonen A.C."/>
            <person name="Vlamakis H."/>
            <person name="Alm E.J."/>
            <person name="Xavier R.J."/>
        </authorList>
    </citation>
    <scope>NUCLEOTIDE SEQUENCE [LARGE SCALE GENOMIC DNA]</scope>
    <source>
        <strain evidence="8">ca_0067</strain>
    </source>
</reference>
<proteinExistence type="predicted"/>
<evidence type="ECO:0000256" key="2">
    <source>
        <dbReference type="ARBA" id="ARBA00022801"/>
    </source>
</evidence>
<dbReference type="InterPro" id="IPR050615">
    <property type="entry name" value="ATP-dep_DNA_Helicase"/>
</dbReference>
<keyword evidence="8" id="KW-1185">Reference proteome</keyword>
<dbReference type="SUPFAM" id="SSF52540">
    <property type="entry name" value="P-loop containing nucleoside triphosphate hydrolases"/>
    <property type="match status" value="1"/>
</dbReference>
<dbReference type="SMART" id="SM00487">
    <property type="entry name" value="DEXDc"/>
    <property type="match status" value="1"/>
</dbReference>
<dbReference type="InterPro" id="IPR006935">
    <property type="entry name" value="Helicase/UvrB_N"/>
</dbReference>
<evidence type="ECO:0000259" key="6">
    <source>
        <dbReference type="PROSITE" id="PS51194"/>
    </source>
</evidence>
<keyword evidence="4" id="KW-0067">ATP-binding</keyword>
<evidence type="ECO:0000256" key="3">
    <source>
        <dbReference type="ARBA" id="ARBA00022806"/>
    </source>
</evidence>
<dbReference type="GO" id="GO:0004386">
    <property type="term" value="F:helicase activity"/>
    <property type="evidence" value="ECO:0007669"/>
    <property type="project" value="UniProtKB-KW"/>
</dbReference>
<dbReference type="PANTHER" id="PTHR11274:SF0">
    <property type="entry name" value="GENERAL TRANSCRIPTION AND DNA REPAIR FACTOR IIH HELICASE SUBUNIT XPB"/>
    <property type="match status" value="1"/>
</dbReference>
<dbReference type="PROSITE" id="PS51192">
    <property type="entry name" value="HELICASE_ATP_BIND_1"/>
    <property type="match status" value="1"/>
</dbReference>
<dbReference type="PANTHER" id="PTHR11274">
    <property type="entry name" value="RAD25/XP-B DNA REPAIR HELICASE"/>
    <property type="match status" value="1"/>
</dbReference>
<sequence>MTVRIVSNAVNALISGADDNVKRLVQEMLSYEVEAGDWKGTSTMFNWSKNAFPAGFAKPVAANLLKAGIKCVHVRKEKAPALGKPNPVVNPYPYNPDYAYQDQTVETLVREGMMIAQIATGGGKSNVACKAAARIGRMTLFLTTRSVLMFQMADNFQKSIDYRSSHGEPWLKDQKVGVIGSGEFQVSRHINVATVQTLASFLEEPPRDASAKKKQYHLKRRELVKRFLSSVSLLILEEAHESSGSNFYDIARLCVNADYRLALTATPFMKDSTEANMRLMAVAGRIEIKVTEKYLIDRGILAKPYFLYHKIAYTPDEARIRAELASKHLNFRVGMGTAYQKAYQLGIVYNLARNEAIVREALMYKRHGLNCMTLVRHKRHGQILMEMMKESGLNADFIYGESNQSTRQAKLNSLAAGKIDVLIGSTILDVGVDVPSVGAVILGGGGKAEVEMRQRVGRGLRAKKNQANVCFITDFIDVSNKYLMSHSYERKHIIDTTPGFSEGVLPVGSTFDFSVLNRERV</sequence>
<dbReference type="Pfam" id="PF04851">
    <property type="entry name" value="ResIII"/>
    <property type="match status" value="1"/>
</dbReference>
<keyword evidence="2" id="KW-0378">Hydrolase</keyword>
<dbReference type="Gene3D" id="3.40.50.300">
    <property type="entry name" value="P-loop containing nucleotide triphosphate hydrolases"/>
    <property type="match status" value="2"/>
</dbReference>
<dbReference type="InterPro" id="IPR027417">
    <property type="entry name" value="P-loop_NTPase"/>
</dbReference>
<keyword evidence="3 7" id="KW-0347">Helicase</keyword>
<comment type="caution">
    <text evidence="7">The sequence shown here is derived from an EMBL/GenBank/DDBJ whole genome shotgun (WGS) entry which is preliminary data.</text>
</comment>
<evidence type="ECO:0000313" key="7">
    <source>
        <dbReference type="EMBL" id="RYT43827.1"/>
    </source>
</evidence>
<accession>A0ABY0HV20</accession>
<dbReference type="EMBL" id="RCYA01000004">
    <property type="protein sequence ID" value="RYT43827.1"/>
    <property type="molecule type" value="Genomic_DNA"/>
</dbReference>
<dbReference type="PROSITE" id="PS51194">
    <property type="entry name" value="HELICASE_CTER"/>
    <property type="match status" value="1"/>
</dbReference>
<gene>
    <name evidence="7" type="ORF">EAJ18_12195</name>
</gene>
<dbReference type="InterPro" id="IPR014001">
    <property type="entry name" value="Helicase_ATP-bd"/>
</dbReference>
<dbReference type="RefSeq" id="WP_130097786.1">
    <property type="nucleotide sequence ID" value="NZ_RCYA01000004.1"/>
</dbReference>
<name>A0ABY0HV20_CITAM</name>
<dbReference type="InterPro" id="IPR001650">
    <property type="entry name" value="Helicase_C-like"/>
</dbReference>
<organism evidence="7 8">
    <name type="scientific">Citrobacter amalonaticus</name>
    <dbReference type="NCBI Taxonomy" id="35703"/>
    <lineage>
        <taxon>Bacteria</taxon>
        <taxon>Pseudomonadati</taxon>
        <taxon>Pseudomonadota</taxon>
        <taxon>Gammaproteobacteria</taxon>
        <taxon>Enterobacterales</taxon>
        <taxon>Enterobacteriaceae</taxon>
        <taxon>Citrobacter</taxon>
    </lineage>
</organism>
<dbReference type="Pfam" id="PF00271">
    <property type="entry name" value="Helicase_C"/>
    <property type="match status" value="1"/>
</dbReference>
<evidence type="ECO:0000256" key="4">
    <source>
        <dbReference type="ARBA" id="ARBA00022840"/>
    </source>
</evidence>
<protein>
    <submittedName>
        <fullName evidence="7">DEAD/DEAH box helicase</fullName>
    </submittedName>
</protein>
<evidence type="ECO:0000313" key="8">
    <source>
        <dbReference type="Proteomes" id="UP000292985"/>
    </source>
</evidence>
<keyword evidence="1" id="KW-0547">Nucleotide-binding</keyword>
<dbReference type="SMART" id="SM00490">
    <property type="entry name" value="HELICc"/>
    <property type="match status" value="1"/>
</dbReference>
<dbReference type="Proteomes" id="UP000292985">
    <property type="component" value="Unassembled WGS sequence"/>
</dbReference>
<evidence type="ECO:0000256" key="1">
    <source>
        <dbReference type="ARBA" id="ARBA00022741"/>
    </source>
</evidence>
<evidence type="ECO:0000259" key="5">
    <source>
        <dbReference type="PROSITE" id="PS51192"/>
    </source>
</evidence>
<feature type="domain" description="Helicase C-terminal" evidence="6">
    <location>
        <begin position="344"/>
        <end position="505"/>
    </location>
</feature>